<dbReference type="InterPro" id="IPR022091">
    <property type="entry name" value="TMF_TATA-bd"/>
</dbReference>
<feature type="compositionally biased region" description="Basic and acidic residues" evidence="2">
    <location>
        <begin position="302"/>
        <end position="327"/>
    </location>
</feature>
<feature type="compositionally biased region" description="Polar residues" evidence="2">
    <location>
        <begin position="242"/>
        <end position="259"/>
    </location>
</feature>
<dbReference type="Proteomes" id="UP000070544">
    <property type="component" value="Unassembled WGS sequence"/>
</dbReference>
<protein>
    <recommendedName>
        <fullName evidence="3">TATA element modulatory factor 1 TATA binding domain-containing protein</fullName>
    </recommendedName>
</protein>
<evidence type="ECO:0000256" key="1">
    <source>
        <dbReference type="SAM" id="Coils"/>
    </source>
</evidence>
<reference evidence="4 5" key="1">
    <citation type="journal article" date="2015" name="Genome Biol. Evol.">
        <title>Phylogenomic analyses indicate that early fungi evolved digesting cell walls of algal ancestors of land plants.</title>
        <authorList>
            <person name="Chang Y."/>
            <person name="Wang S."/>
            <person name="Sekimoto S."/>
            <person name="Aerts A.L."/>
            <person name="Choi C."/>
            <person name="Clum A."/>
            <person name="LaButti K.M."/>
            <person name="Lindquist E.A."/>
            <person name="Yee Ngan C."/>
            <person name="Ohm R.A."/>
            <person name="Salamov A.A."/>
            <person name="Grigoriev I.V."/>
            <person name="Spatafora J.W."/>
            <person name="Berbee M.L."/>
        </authorList>
    </citation>
    <scope>NUCLEOTIDE SEQUENCE [LARGE SCALE GENOMIC DNA]</scope>
    <source>
        <strain evidence="4 5">JEL478</strain>
    </source>
</reference>
<dbReference type="GO" id="GO:0005783">
    <property type="term" value="C:endoplasmic reticulum"/>
    <property type="evidence" value="ECO:0007669"/>
    <property type="project" value="TreeGrafter"/>
</dbReference>
<name>A0A139ALY1_GONPJ</name>
<feature type="compositionally biased region" description="Basic and acidic residues" evidence="2">
    <location>
        <begin position="1018"/>
        <end position="1028"/>
    </location>
</feature>
<dbReference type="Pfam" id="PF12325">
    <property type="entry name" value="TMF_TATA_bd"/>
    <property type="match status" value="1"/>
</dbReference>
<feature type="compositionally biased region" description="Basic and acidic residues" evidence="2">
    <location>
        <begin position="475"/>
        <end position="496"/>
    </location>
</feature>
<dbReference type="PANTHER" id="PTHR46515">
    <property type="entry name" value="TATA ELEMENT MODULATORY FACTOR TMF1"/>
    <property type="match status" value="1"/>
</dbReference>
<feature type="region of interest" description="Disordered" evidence="2">
    <location>
        <begin position="122"/>
        <end position="568"/>
    </location>
</feature>
<dbReference type="STRING" id="1344416.A0A139ALY1"/>
<feature type="compositionally biased region" description="Basic and acidic residues" evidence="2">
    <location>
        <begin position="541"/>
        <end position="551"/>
    </location>
</feature>
<feature type="domain" description="TATA element modulatory factor 1 TATA binding" evidence="3">
    <location>
        <begin position="1079"/>
        <end position="1188"/>
    </location>
</feature>
<feature type="region of interest" description="Disordered" evidence="2">
    <location>
        <begin position="986"/>
        <end position="1028"/>
    </location>
</feature>
<feature type="region of interest" description="Disordered" evidence="2">
    <location>
        <begin position="657"/>
        <end position="718"/>
    </location>
</feature>
<dbReference type="OMA" id="AELRHQD"/>
<feature type="compositionally biased region" description="Basic and acidic residues" evidence="2">
    <location>
        <begin position="354"/>
        <end position="375"/>
    </location>
</feature>
<dbReference type="GO" id="GO:0005794">
    <property type="term" value="C:Golgi apparatus"/>
    <property type="evidence" value="ECO:0007669"/>
    <property type="project" value="TreeGrafter"/>
</dbReference>
<proteinExistence type="predicted"/>
<accession>A0A139ALY1</accession>
<keyword evidence="5" id="KW-1185">Reference proteome</keyword>
<feature type="compositionally biased region" description="Basic and acidic residues" evidence="2">
    <location>
        <begin position="986"/>
        <end position="1009"/>
    </location>
</feature>
<feature type="compositionally biased region" description="Low complexity" evidence="2">
    <location>
        <begin position="128"/>
        <end position="139"/>
    </location>
</feature>
<feature type="coiled-coil region" evidence="1">
    <location>
        <begin position="1087"/>
        <end position="1135"/>
    </location>
</feature>
<keyword evidence="1" id="KW-0175">Coiled coil</keyword>
<evidence type="ECO:0000259" key="3">
    <source>
        <dbReference type="Pfam" id="PF12325"/>
    </source>
</evidence>
<organism evidence="4 5">
    <name type="scientific">Gonapodya prolifera (strain JEL478)</name>
    <name type="common">Monoblepharis prolifera</name>
    <dbReference type="NCBI Taxonomy" id="1344416"/>
    <lineage>
        <taxon>Eukaryota</taxon>
        <taxon>Fungi</taxon>
        <taxon>Fungi incertae sedis</taxon>
        <taxon>Chytridiomycota</taxon>
        <taxon>Chytridiomycota incertae sedis</taxon>
        <taxon>Monoblepharidomycetes</taxon>
        <taxon>Monoblepharidales</taxon>
        <taxon>Gonapodyaceae</taxon>
        <taxon>Gonapodya</taxon>
    </lineage>
</organism>
<feature type="coiled-coil region" evidence="1">
    <location>
        <begin position="768"/>
        <end position="820"/>
    </location>
</feature>
<evidence type="ECO:0000313" key="5">
    <source>
        <dbReference type="Proteomes" id="UP000070544"/>
    </source>
</evidence>
<feature type="compositionally biased region" description="Pro residues" evidence="2">
    <location>
        <begin position="157"/>
        <end position="168"/>
    </location>
</feature>
<feature type="compositionally biased region" description="Polar residues" evidence="2">
    <location>
        <begin position="48"/>
        <end position="67"/>
    </location>
</feature>
<dbReference type="InterPro" id="IPR052602">
    <property type="entry name" value="Growth_transcription_reg"/>
</dbReference>
<feature type="compositionally biased region" description="Polar residues" evidence="2">
    <location>
        <begin position="210"/>
        <end position="221"/>
    </location>
</feature>
<dbReference type="EMBL" id="KQ965745">
    <property type="protein sequence ID" value="KXS17769.1"/>
    <property type="molecule type" value="Genomic_DNA"/>
</dbReference>
<dbReference type="OrthoDB" id="74178at2759"/>
<feature type="compositionally biased region" description="Basic and acidic residues" evidence="2">
    <location>
        <begin position="513"/>
        <end position="524"/>
    </location>
</feature>
<dbReference type="AlphaFoldDB" id="A0A139ALY1"/>
<feature type="compositionally biased region" description="Basic and acidic residues" evidence="2">
    <location>
        <begin position="667"/>
        <end position="712"/>
    </location>
</feature>
<feature type="region of interest" description="Disordered" evidence="2">
    <location>
        <begin position="45"/>
        <end position="106"/>
    </location>
</feature>
<evidence type="ECO:0000313" key="4">
    <source>
        <dbReference type="EMBL" id="KXS17769.1"/>
    </source>
</evidence>
<sequence length="1197" mass="127764">MSFFSSLTQTFGGSGEGGGGDAFLGKILNAASNLEKSIDKVLDIRGTGDTQDSGAKPSQSQPHQTSPLPFIVGDDFISWSNPSPSPSPSLALPANPPPTPASPLFDIASSFSSSVRSAGLAGVGSWASNLTSPSQLSQSQPPPSSTLNKHISQSTPPSAPVSRPPSPSSSPFTSRTAPPPRSPTTTTTTHSTISPLASSSHPAPSPAPLTGSTWTVASSDGSLALGARTPPRSSESDDKPTETSSDPATSCDTATTSHPDLSAVDSLPAPNPTAPVRDTESPTADDQDRNGPGALSDDAPDEPDHAPHHTIAHESHAADRDGQEAYRNDTPAPVRTAGDGDGHPPPVELGDEADPGRRRSQEEHSDVVHQQDRPEPATAGLGGFMASQWTIGDSEGGGEGGEGLEVDGGPGSGFGVESEPSRTRTRARAGADPGAGEVTDERHKDDTVDGLGNGVAASEDAPAPIKQQQEPAVKPTEEVDREGSERKESQSDRDEGQDAAGGGALEQVAGGDSHGREGGGDAEGRWTPALQDEPPATTHELTVHVDSHDPPRAQSPEAPEAVPPGTPDFATLLHIVSSRERQLMTATSDNALLRSSLDSARTDVARLEAQVAHLTALIAQQQPATSEADVALLRDQLAAKTAEAEALLSEGQALSQREVRATGAARKAREEAKEAEKRAEAAKREVEQARKEGEEARERAEKAEREGRRLADSLKTLTEQSSAHTKQILRLESDLVVVREEKRSVEIQVERAWAELSDARRVAAQVEGDKVREEIEAKTKLAAELQEKLDKAQRDAATAESMVRREVAELKAALERREDEWGAKEDMLRKDIASLQSRLRTSDTRLEELAASVHEATRPLLRQIDGLQAQQAAAQGAWEATERALVDRVREAESERARAEERERAVREREGEMATRVASLEAQLSTERQGTARLSADLDAERRRASALERKAADLAARLATLEVSYARELDEARENYHQNLRQQLKEAEQTWERRRKEEERERERERARGVGAASVSGDRRSSERNKLRLDIVQRGGGVSGKSSPQESMFSADAGSNGHFASAGSLEGSPLGSFASPVTGVNQALVVEKLSSAVKVLEGQVGSLQAQLQMATRTRDELAGELVKATTENEKMKQEVGKSELVRKELVELKSRHDAALVLLGEKTETVEELKADIADMKVAFREQIETLLAAQGRSGQ</sequence>
<feature type="region of interest" description="Disordered" evidence="2">
    <location>
        <begin position="892"/>
        <end position="914"/>
    </location>
</feature>
<feature type="compositionally biased region" description="Gly residues" evidence="2">
    <location>
        <begin position="394"/>
        <end position="414"/>
    </location>
</feature>
<gene>
    <name evidence="4" type="ORF">M427DRAFT_245495</name>
</gene>
<dbReference type="PANTHER" id="PTHR46515:SF1">
    <property type="entry name" value="TATA ELEMENT MODULATORY FACTOR"/>
    <property type="match status" value="1"/>
</dbReference>
<evidence type="ECO:0000256" key="2">
    <source>
        <dbReference type="SAM" id="MobiDB-lite"/>
    </source>
</evidence>
<feature type="compositionally biased region" description="Basic and acidic residues" evidence="2">
    <location>
        <begin position="892"/>
        <end position="913"/>
    </location>
</feature>
<feature type="compositionally biased region" description="Low complexity" evidence="2">
    <location>
        <begin position="183"/>
        <end position="202"/>
    </location>
</feature>